<dbReference type="STRING" id="662479.C440_08122"/>
<proteinExistence type="predicted"/>
<evidence type="ECO:0000313" key="2">
    <source>
        <dbReference type="EMBL" id="ELZ95027.1"/>
    </source>
</evidence>
<sequence>MSYDSENLDCIVTHLRAKIAPGNWMVYTARRIATETGLSSHEVGYWLGHINGSHDGVEPTDVPGLKFTKWNPGASSPLRWKIERVAEDSSERAVADGGVRWIDLSEFQQQLVKAIVELENDGDVPYGLAIKEVLNERYGKEVGHGQLYPNLDDLVEVGVVEKGALDRRTNSYESTTIARQIVAGEAEHMAHLAGLEVTEAVADGGEFQLPEETTAKNLSECPDCGSGDAVVADGEMYCWDCGHGHQDGAEQ</sequence>
<dbReference type="InterPro" id="IPR036390">
    <property type="entry name" value="WH_DNA-bd_sf"/>
</dbReference>
<organism evidence="2 3">
    <name type="scientific">Haloferax mucosum ATCC BAA-1512</name>
    <dbReference type="NCBI Taxonomy" id="662479"/>
    <lineage>
        <taxon>Archaea</taxon>
        <taxon>Methanobacteriati</taxon>
        <taxon>Methanobacteriota</taxon>
        <taxon>Stenosarchaea group</taxon>
        <taxon>Halobacteria</taxon>
        <taxon>Halobacteriales</taxon>
        <taxon>Haloferacaceae</taxon>
        <taxon>Haloferax</taxon>
    </lineage>
</organism>
<dbReference type="Gene3D" id="1.10.10.10">
    <property type="entry name" value="Winged helix-like DNA-binding domain superfamily/Winged helix DNA-binding domain"/>
    <property type="match status" value="1"/>
</dbReference>
<reference evidence="2 3" key="1">
    <citation type="journal article" date="2014" name="PLoS Genet.">
        <title>Phylogenetically driven sequencing of extremely halophilic archaea reveals strategies for static and dynamic osmo-response.</title>
        <authorList>
            <person name="Becker E.A."/>
            <person name="Seitzer P.M."/>
            <person name="Tritt A."/>
            <person name="Larsen D."/>
            <person name="Krusor M."/>
            <person name="Yao A.I."/>
            <person name="Wu D."/>
            <person name="Madern D."/>
            <person name="Eisen J.A."/>
            <person name="Darling A.E."/>
            <person name="Facciotti M.T."/>
        </authorList>
    </citation>
    <scope>NUCLEOTIDE SEQUENCE [LARGE SCALE GENOMIC DNA]</scope>
    <source>
        <strain evidence="2 3">ATCC BAA-1512</strain>
    </source>
</reference>
<dbReference type="PATRIC" id="fig|662479.7.peg.1637"/>
<evidence type="ECO:0000313" key="3">
    <source>
        <dbReference type="Proteomes" id="UP000011550"/>
    </source>
</evidence>
<dbReference type="Proteomes" id="UP000011550">
    <property type="component" value="Unassembled WGS sequence"/>
</dbReference>
<dbReference type="EMBL" id="AOLN01000011">
    <property type="protein sequence ID" value="ELZ95027.1"/>
    <property type="molecule type" value="Genomic_DNA"/>
</dbReference>
<dbReference type="OrthoDB" id="190025at2157"/>
<protein>
    <submittedName>
        <fullName evidence="2">DNA binding domain-containing protein</fullName>
    </submittedName>
</protein>
<name>M0IG62_9EURY</name>
<evidence type="ECO:0000259" key="1">
    <source>
        <dbReference type="Pfam" id="PF03551"/>
    </source>
</evidence>
<dbReference type="InterPro" id="IPR005149">
    <property type="entry name" value="Tscrpt_reg_PadR_N"/>
</dbReference>
<comment type="caution">
    <text evidence="2">The sequence shown here is derived from an EMBL/GenBank/DDBJ whole genome shotgun (WGS) entry which is preliminary data.</text>
</comment>
<keyword evidence="3" id="KW-1185">Reference proteome</keyword>
<dbReference type="SUPFAM" id="SSF46785">
    <property type="entry name" value="Winged helix' DNA-binding domain"/>
    <property type="match status" value="1"/>
</dbReference>
<dbReference type="Pfam" id="PF03551">
    <property type="entry name" value="PadR"/>
    <property type="match status" value="1"/>
</dbReference>
<gene>
    <name evidence="2" type="ORF">C440_08122</name>
</gene>
<accession>M0IG62</accession>
<feature type="domain" description="Transcription regulator PadR N-terminal" evidence="1">
    <location>
        <begin position="126"/>
        <end position="176"/>
    </location>
</feature>
<dbReference type="InterPro" id="IPR036388">
    <property type="entry name" value="WH-like_DNA-bd_sf"/>
</dbReference>
<dbReference type="AlphaFoldDB" id="M0IG62"/>
<dbReference type="RefSeq" id="WP_008319852.1">
    <property type="nucleotide sequence ID" value="NZ_AOLN01000011.1"/>
</dbReference>